<keyword evidence="7 8" id="KW-0472">Membrane</keyword>
<evidence type="ECO:0000256" key="5">
    <source>
        <dbReference type="ARBA" id="ARBA00022692"/>
    </source>
</evidence>
<dbReference type="PANTHER" id="PTHR30047">
    <property type="entry name" value="HIGH-AFFINITY CHOLINE TRANSPORT PROTEIN-RELATED"/>
    <property type="match status" value="1"/>
</dbReference>
<feature type="transmembrane region" description="Helical" evidence="8">
    <location>
        <begin position="259"/>
        <end position="279"/>
    </location>
</feature>
<proteinExistence type="inferred from homology"/>
<comment type="caution">
    <text evidence="9">The sequence shown here is derived from an EMBL/GenBank/DDBJ whole genome shotgun (WGS) entry which is preliminary data.</text>
</comment>
<evidence type="ECO:0000256" key="6">
    <source>
        <dbReference type="ARBA" id="ARBA00022989"/>
    </source>
</evidence>
<dbReference type="RefSeq" id="WP_103372238.1">
    <property type="nucleotide sequence ID" value="NZ_CBCRVO010000002.1"/>
</dbReference>
<evidence type="ECO:0000313" key="10">
    <source>
        <dbReference type="Proteomes" id="UP000242712"/>
    </source>
</evidence>
<feature type="transmembrane region" description="Helical" evidence="8">
    <location>
        <begin position="318"/>
        <end position="334"/>
    </location>
</feature>
<feature type="transmembrane region" description="Helical" evidence="8">
    <location>
        <begin position="346"/>
        <end position="370"/>
    </location>
</feature>
<evidence type="ECO:0000256" key="8">
    <source>
        <dbReference type="SAM" id="Phobius"/>
    </source>
</evidence>
<evidence type="ECO:0000256" key="2">
    <source>
        <dbReference type="ARBA" id="ARBA00005658"/>
    </source>
</evidence>
<evidence type="ECO:0000256" key="7">
    <source>
        <dbReference type="ARBA" id="ARBA00023136"/>
    </source>
</evidence>
<comment type="similarity">
    <text evidence="2">Belongs to the BCCT transporter (TC 2.A.15) family.</text>
</comment>
<dbReference type="EMBL" id="PPPX01000016">
    <property type="protein sequence ID" value="POA08453.1"/>
    <property type="molecule type" value="Genomic_DNA"/>
</dbReference>
<feature type="transmembrane region" description="Helical" evidence="8">
    <location>
        <begin position="88"/>
        <end position="108"/>
    </location>
</feature>
<keyword evidence="6 8" id="KW-1133">Transmembrane helix</keyword>
<feature type="transmembrane region" description="Helical" evidence="8">
    <location>
        <begin position="468"/>
        <end position="488"/>
    </location>
</feature>
<reference evidence="9 10" key="1">
    <citation type="submission" date="2017-08" db="EMBL/GenBank/DDBJ databases">
        <title>Draft genome sequences of 64 type strains of genus Staph aureus.</title>
        <authorList>
            <person name="Cole K."/>
            <person name="Golubchik T."/>
            <person name="Russell J."/>
            <person name="Foster D."/>
            <person name="Llewelyn M."/>
            <person name="Wilson D."/>
            <person name="Crook D."/>
            <person name="Paul J."/>
        </authorList>
    </citation>
    <scope>NUCLEOTIDE SEQUENCE [LARGE SCALE GENOMIC DNA]</scope>
    <source>
        <strain evidence="9 10">DSM 29875</strain>
    </source>
</reference>
<feature type="transmembrane region" description="Helical" evidence="8">
    <location>
        <begin position="180"/>
        <end position="206"/>
    </location>
</feature>
<evidence type="ECO:0000313" key="9">
    <source>
        <dbReference type="EMBL" id="POA08453.1"/>
    </source>
</evidence>
<dbReference type="InterPro" id="IPR000060">
    <property type="entry name" value="BCCT_transptr"/>
</dbReference>
<keyword evidence="10" id="KW-1185">Reference proteome</keyword>
<sequence length="522" mass="57460">MQAQRRKLSNVFIYAGSVVGILVILGAIFPDQFGRISSAIATWISHTFGWYYMLLYTVILGFFAFLIFSPIGKLKLGKPDDKPDFNRISWITMLFSAGMGIGLVFYGASEPISDYLSPATADPETKKAMADAFKYSFLDYGFHPWAIYGIVALALAYAQFRKGEKGLISRTLRPILGNKVEGWIGDVVDALSVFATIIGVAVSLGVGAMQINGGLNYLFGIPNNKLIQGIIIAIVTVLFLYSAWSGLSKGIQYLSNLNMFFAALLLVVIFIVGPTVLILNTLTNGVGHYLNSFFEISLDSAPLNHQKSKWLQLWTLNYWGWWMSWSPFVGLFIARISKGRSIREFAIAVLGAPFVVSVIWFSAFGTTGIHVGQAHKKIFDMPPETQLFGIFSHLPMSFILSMVALLLISSFFITSADSATYVLGSQTSFGTLYPSGFVKIVWGIGLAAIAYVLLLAGGDTGLDALQSAAIISALPFSIVVIMMMIAFYKDANAERKFLGLSLQPNEKQHQFYVKEQEKHMNQ</sequence>
<dbReference type="PANTHER" id="PTHR30047:SF7">
    <property type="entry name" value="HIGH-AFFINITY CHOLINE TRANSPORT PROTEIN"/>
    <property type="match status" value="1"/>
</dbReference>
<evidence type="ECO:0000256" key="1">
    <source>
        <dbReference type="ARBA" id="ARBA00004651"/>
    </source>
</evidence>
<feature type="transmembrane region" description="Helical" evidence="8">
    <location>
        <begin position="390"/>
        <end position="415"/>
    </location>
</feature>
<keyword evidence="5 8" id="KW-0812">Transmembrane</keyword>
<dbReference type="GO" id="GO:0022857">
    <property type="term" value="F:transmembrane transporter activity"/>
    <property type="evidence" value="ECO:0007669"/>
    <property type="project" value="InterPro"/>
</dbReference>
<dbReference type="NCBIfam" id="TIGR00842">
    <property type="entry name" value="bcct"/>
    <property type="match status" value="1"/>
</dbReference>
<dbReference type="Pfam" id="PF02028">
    <property type="entry name" value="BCCT"/>
    <property type="match status" value="1"/>
</dbReference>
<evidence type="ECO:0000256" key="4">
    <source>
        <dbReference type="ARBA" id="ARBA00022475"/>
    </source>
</evidence>
<name>A0A2K4FB04_9STAP</name>
<feature type="transmembrane region" description="Helical" evidence="8">
    <location>
        <begin position="142"/>
        <end position="160"/>
    </location>
</feature>
<comment type="subcellular location">
    <subcellularLocation>
        <location evidence="1">Cell membrane</location>
        <topology evidence="1">Multi-pass membrane protein</topology>
    </subcellularLocation>
</comment>
<dbReference type="GeneID" id="98298728"/>
<evidence type="ECO:0000256" key="3">
    <source>
        <dbReference type="ARBA" id="ARBA00022448"/>
    </source>
</evidence>
<keyword evidence="3" id="KW-0813">Transport</keyword>
<dbReference type="OrthoDB" id="9775735at2"/>
<feature type="transmembrane region" description="Helical" evidence="8">
    <location>
        <begin position="49"/>
        <end position="68"/>
    </location>
</feature>
<keyword evidence="4" id="KW-1003">Cell membrane</keyword>
<feature type="transmembrane region" description="Helical" evidence="8">
    <location>
        <begin position="12"/>
        <end position="29"/>
    </location>
</feature>
<organism evidence="9 10">
    <name type="scientific">Staphylococcus argensis</name>
    <dbReference type="NCBI Taxonomy" id="1607738"/>
    <lineage>
        <taxon>Bacteria</taxon>
        <taxon>Bacillati</taxon>
        <taxon>Bacillota</taxon>
        <taxon>Bacilli</taxon>
        <taxon>Bacillales</taxon>
        <taxon>Staphylococcaceae</taxon>
        <taxon>Staphylococcus</taxon>
    </lineage>
</organism>
<protein>
    <submittedName>
        <fullName evidence="9">Choline transporter</fullName>
    </submittedName>
</protein>
<accession>A0A2K4FB04</accession>
<gene>
    <name evidence="9" type="ORF">CD039_10270</name>
</gene>
<dbReference type="GO" id="GO:0005886">
    <property type="term" value="C:plasma membrane"/>
    <property type="evidence" value="ECO:0007669"/>
    <property type="project" value="UniProtKB-SubCell"/>
</dbReference>
<dbReference type="AlphaFoldDB" id="A0A2K4FB04"/>
<dbReference type="Proteomes" id="UP000242712">
    <property type="component" value="Unassembled WGS sequence"/>
</dbReference>
<feature type="transmembrane region" description="Helical" evidence="8">
    <location>
        <begin position="436"/>
        <end position="456"/>
    </location>
</feature>
<feature type="transmembrane region" description="Helical" evidence="8">
    <location>
        <begin position="226"/>
        <end position="247"/>
    </location>
</feature>